<dbReference type="AlphaFoldDB" id="A0A1I3RQ97"/>
<dbReference type="PANTHER" id="PTHR31497">
    <property type="entry name" value="AUTOCRINE PROLIFERATION REPRESSOR PROTEIN A"/>
    <property type="match status" value="1"/>
</dbReference>
<dbReference type="InterPro" id="IPR009199">
    <property type="entry name" value="PhoPQ-act_pathogen-rel_PqaA"/>
</dbReference>
<dbReference type="PANTHER" id="PTHR31497:SF0">
    <property type="entry name" value="AUTOCRINE PROLIFERATION REPRESSOR PROTEIN A"/>
    <property type="match status" value="1"/>
</dbReference>
<evidence type="ECO:0000313" key="1">
    <source>
        <dbReference type="EMBL" id="SFJ48495.1"/>
    </source>
</evidence>
<organism evidence="1 2">
    <name type="scientific">Parapedobacter indicus</name>
    <dbReference type="NCBI Taxonomy" id="1477437"/>
    <lineage>
        <taxon>Bacteria</taxon>
        <taxon>Pseudomonadati</taxon>
        <taxon>Bacteroidota</taxon>
        <taxon>Sphingobacteriia</taxon>
        <taxon>Sphingobacteriales</taxon>
        <taxon>Sphingobacteriaceae</taxon>
        <taxon>Parapedobacter</taxon>
    </lineage>
</organism>
<dbReference type="Pfam" id="PF10142">
    <property type="entry name" value="PhoPQ_related"/>
    <property type="match status" value="1"/>
</dbReference>
<reference evidence="1 2" key="1">
    <citation type="submission" date="2016-10" db="EMBL/GenBank/DDBJ databases">
        <authorList>
            <person name="de Groot N.N."/>
        </authorList>
    </citation>
    <scope>NUCLEOTIDE SEQUENCE [LARGE SCALE GENOMIC DNA]</scope>
    <source>
        <strain evidence="1 2">RK1</strain>
    </source>
</reference>
<accession>A0A1I3RQ97</accession>
<dbReference type="RefSeq" id="WP_218146618.1">
    <property type="nucleotide sequence ID" value="NZ_FOQO01000010.1"/>
</dbReference>
<name>A0A1I3RQ97_9SPHI</name>
<proteinExistence type="predicted"/>
<dbReference type="STRING" id="1477437.SAMN05444682_11088"/>
<protein>
    <submittedName>
        <fullName evidence="1">PhoPQ-activated pathogenicity-related protein</fullName>
    </submittedName>
</protein>
<dbReference type="InterPro" id="IPR029058">
    <property type="entry name" value="AB_hydrolase_fold"/>
</dbReference>
<keyword evidence="2" id="KW-1185">Reference proteome</keyword>
<gene>
    <name evidence="1" type="ORF">SAMN05444682_11088</name>
</gene>
<evidence type="ECO:0000313" key="2">
    <source>
        <dbReference type="Proteomes" id="UP000198670"/>
    </source>
</evidence>
<dbReference type="Proteomes" id="UP000198670">
    <property type="component" value="Unassembled WGS sequence"/>
</dbReference>
<sequence>MRCINMTSLHAHTLKRVIGKVFLVFFLVWSVVAAGFSQQAAITPETALQSYLDNGDPTYTWEIKDSLVYDKGTIFQVLLTSQRWREHTWRHQLNVIIPNEVTYDGGLLFISSGRMQKEDPDMPEWHSLAKDGLIQGMARIAEENKAVAAVIRQVPNQPLYGGLVEDELISYTLHQFQEDGDFSWPLLFPMVKSAVRGMDAVQEIVAGRSSRPVRRFVVSGLSKRGWTTWLTASQDDRVEALAPMVIDILNMPVNLNYQIDVWHDYSPQIQDYVALGLVQDIESDRGHTLAQMIDPYSYRKLLDKPKMLFMGTNDQYWVIDAVKHYIDSIPGRYYIHYVPNEGHDLGNKEQAFQALSSFWSFTLQHKPYPMTDYKTVEKEDALELKIKATKPKLEGAVVWSASSDDQDFRDETWTSRDLPIAHKRKFSVKEMLPDSGYKAFYVDLKYRDANGELYTQSTRVFVSDSHSFFLN</sequence>
<dbReference type="SUPFAM" id="SSF53474">
    <property type="entry name" value="alpha/beta-Hydrolases"/>
    <property type="match status" value="1"/>
</dbReference>
<dbReference type="Gene3D" id="3.40.50.1820">
    <property type="entry name" value="alpha/beta hydrolase"/>
    <property type="match status" value="1"/>
</dbReference>
<dbReference type="EMBL" id="FOQO01000010">
    <property type="protein sequence ID" value="SFJ48495.1"/>
    <property type="molecule type" value="Genomic_DNA"/>
</dbReference>
<dbReference type="PIRSF" id="PIRSF014728">
    <property type="entry name" value="PqaA"/>
    <property type="match status" value="1"/>
</dbReference>